<dbReference type="RefSeq" id="WP_155306800.1">
    <property type="nucleotide sequence ID" value="NZ_AP021875.1"/>
</dbReference>
<keyword evidence="3 10" id="KW-0812">Transmembrane</keyword>
<evidence type="ECO:0000256" key="7">
    <source>
        <dbReference type="ARBA" id="ARBA00023098"/>
    </source>
</evidence>
<keyword evidence="8 10" id="KW-0472">Membrane</keyword>
<keyword evidence="7" id="KW-0443">Lipid metabolism</keyword>
<evidence type="ECO:0000313" key="12">
    <source>
        <dbReference type="Proteomes" id="UP000427769"/>
    </source>
</evidence>
<dbReference type="FunFam" id="3.40.50.720:FF:000131">
    <property type="entry name" value="Short-chain dehydrogenase/reductase 3"/>
    <property type="match status" value="1"/>
</dbReference>
<dbReference type="Gene3D" id="3.40.50.720">
    <property type="entry name" value="NAD(P)-binding Rossmann-like Domain"/>
    <property type="match status" value="1"/>
</dbReference>
<dbReference type="CDD" id="cd05339">
    <property type="entry name" value="17beta-HSDXI-like_SDR_c"/>
    <property type="match status" value="1"/>
</dbReference>
<dbReference type="InterPro" id="IPR020904">
    <property type="entry name" value="Sc_DH/Rdtase_CS"/>
</dbReference>
<dbReference type="InterPro" id="IPR002347">
    <property type="entry name" value="SDR_fam"/>
</dbReference>
<comment type="similarity">
    <text evidence="2 9">Belongs to the short-chain dehydrogenases/reductases (SDR) family.</text>
</comment>
<dbReference type="PRINTS" id="PR00081">
    <property type="entry name" value="GDHRDH"/>
</dbReference>
<evidence type="ECO:0000313" key="11">
    <source>
        <dbReference type="EMBL" id="BBO78136.1"/>
    </source>
</evidence>
<sequence length="499" mass="53380">MKLNAKLAVVTGAAMGMGKCVSRLLLEAGCEVALVDVNADALSATADELSALGVCRPYTCDISERKAVYELAQTIKKEMGTVSILVNNAGIVKAAPLDELPDETIEKILTVNLTAQFWTCKAFLPAMVAQNSGHVVNVASAGGILALPNLSAYCASKFGVVGLTDALRQEMKKRKCNVGFTAVCPNTVGTGMFAGSKMVAGTRLLDPEVVAVKIVAGIRKNKAMVAIPSLPVKILTPLTKVLLPISLMDRLNQALGMWRANDTWTGRDPNASSATAAHRKKGFAWMKSAAQVLAVLIVLNLLVTGINILQNGSSGWDGRSMEQILGVPPEQATLADIERLSKSEVMQLFHSATPPTLSDLQGEYQAKNLAVGIMAPAADFYTQHFFGPGRWLGKGFTAEAAQNGQGYNLFQEKEGDGTIWRTRRMKTSVGTSVFDRKESFKLDYSVYNKGPVHGMRDELRKINPALFIGMGYMPIGGGSINPGPFVVYGNPSPWVGPSD</sequence>
<dbReference type="KEGG" id="dwd:DSCW_55530"/>
<dbReference type="GO" id="GO:0016020">
    <property type="term" value="C:membrane"/>
    <property type="evidence" value="ECO:0007669"/>
    <property type="project" value="UniProtKB-SubCell"/>
</dbReference>
<dbReference type="GO" id="GO:0016616">
    <property type="term" value="F:oxidoreductase activity, acting on the CH-OH group of donors, NAD or NADP as acceptor"/>
    <property type="evidence" value="ECO:0007669"/>
    <property type="project" value="TreeGrafter"/>
</dbReference>
<dbReference type="InterPro" id="IPR036291">
    <property type="entry name" value="NAD(P)-bd_dom_sf"/>
</dbReference>
<protein>
    <submittedName>
        <fullName evidence="11">Uncharacterized protein</fullName>
    </submittedName>
</protein>
<feature type="transmembrane region" description="Helical" evidence="10">
    <location>
        <begin position="289"/>
        <end position="309"/>
    </location>
</feature>
<dbReference type="OrthoDB" id="9780084at2"/>
<dbReference type="PROSITE" id="PS00061">
    <property type="entry name" value="ADH_SHORT"/>
    <property type="match status" value="1"/>
</dbReference>
<dbReference type="EMBL" id="AP021875">
    <property type="protein sequence ID" value="BBO78136.1"/>
    <property type="molecule type" value="Genomic_DNA"/>
</dbReference>
<evidence type="ECO:0000256" key="2">
    <source>
        <dbReference type="ARBA" id="ARBA00006484"/>
    </source>
</evidence>
<dbReference type="Proteomes" id="UP000427769">
    <property type="component" value="Chromosome"/>
</dbReference>
<evidence type="ECO:0000256" key="10">
    <source>
        <dbReference type="SAM" id="Phobius"/>
    </source>
</evidence>
<dbReference type="GO" id="GO:0006066">
    <property type="term" value="P:alcohol metabolic process"/>
    <property type="evidence" value="ECO:0007669"/>
    <property type="project" value="UniProtKB-ARBA"/>
</dbReference>
<comment type="subcellular location">
    <subcellularLocation>
        <location evidence="1">Membrane</location>
        <topology evidence="1">Multi-pass membrane protein</topology>
    </subcellularLocation>
</comment>
<dbReference type="GO" id="GO:0042445">
    <property type="term" value="P:hormone metabolic process"/>
    <property type="evidence" value="ECO:0007669"/>
    <property type="project" value="UniProtKB-ARBA"/>
</dbReference>
<keyword evidence="6" id="KW-0560">Oxidoreductase</keyword>
<keyword evidence="4" id="KW-0521">NADP</keyword>
<accession>A0A5K7Z8H1</accession>
<evidence type="ECO:0000256" key="8">
    <source>
        <dbReference type="ARBA" id="ARBA00023136"/>
    </source>
</evidence>
<evidence type="ECO:0000256" key="6">
    <source>
        <dbReference type="ARBA" id="ARBA00023002"/>
    </source>
</evidence>
<organism evidence="11 12">
    <name type="scientific">Desulfosarcina widdelii</name>
    <dbReference type="NCBI Taxonomy" id="947919"/>
    <lineage>
        <taxon>Bacteria</taxon>
        <taxon>Pseudomonadati</taxon>
        <taxon>Thermodesulfobacteriota</taxon>
        <taxon>Desulfobacteria</taxon>
        <taxon>Desulfobacterales</taxon>
        <taxon>Desulfosarcinaceae</taxon>
        <taxon>Desulfosarcina</taxon>
    </lineage>
</organism>
<dbReference type="SUPFAM" id="SSF51735">
    <property type="entry name" value="NAD(P)-binding Rossmann-fold domains"/>
    <property type="match status" value="1"/>
</dbReference>
<evidence type="ECO:0000256" key="4">
    <source>
        <dbReference type="ARBA" id="ARBA00022857"/>
    </source>
</evidence>
<dbReference type="PRINTS" id="PR00080">
    <property type="entry name" value="SDRFAMILY"/>
</dbReference>
<proteinExistence type="inferred from homology"/>
<dbReference type="AlphaFoldDB" id="A0A5K7Z8H1"/>
<name>A0A5K7Z8H1_9BACT</name>
<keyword evidence="5 10" id="KW-1133">Transmembrane helix</keyword>
<dbReference type="PANTHER" id="PTHR24322:SF736">
    <property type="entry name" value="RETINOL DEHYDROGENASE 10"/>
    <property type="match status" value="1"/>
</dbReference>
<reference evidence="11 12" key="1">
    <citation type="submission" date="2019-11" db="EMBL/GenBank/DDBJ databases">
        <title>Comparative genomics of hydrocarbon-degrading Desulfosarcina strains.</title>
        <authorList>
            <person name="Watanabe M."/>
            <person name="Kojima H."/>
            <person name="Fukui M."/>
        </authorList>
    </citation>
    <scope>NUCLEOTIDE SEQUENCE [LARGE SCALE GENOMIC DNA]</scope>
    <source>
        <strain evidence="11 12">PP31</strain>
    </source>
</reference>
<evidence type="ECO:0000256" key="9">
    <source>
        <dbReference type="RuleBase" id="RU000363"/>
    </source>
</evidence>
<evidence type="ECO:0000256" key="5">
    <source>
        <dbReference type="ARBA" id="ARBA00022989"/>
    </source>
</evidence>
<gene>
    <name evidence="11" type="ORF">DSCW_55530</name>
</gene>
<keyword evidence="12" id="KW-1185">Reference proteome</keyword>
<dbReference type="GO" id="GO:0006720">
    <property type="term" value="P:isoprenoid metabolic process"/>
    <property type="evidence" value="ECO:0007669"/>
    <property type="project" value="UniProtKB-ARBA"/>
</dbReference>
<dbReference type="PANTHER" id="PTHR24322">
    <property type="entry name" value="PKSB"/>
    <property type="match status" value="1"/>
</dbReference>
<evidence type="ECO:0000256" key="3">
    <source>
        <dbReference type="ARBA" id="ARBA00022692"/>
    </source>
</evidence>
<evidence type="ECO:0000256" key="1">
    <source>
        <dbReference type="ARBA" id="ARBA00004141"/>
    </source>
</evidence>
<dbReference type="Pfam" id="PF00106">
    <property type="entry name" value="adh_short"/>
    <property type="match status" value="1"/>
</dbReference>